<organism evidence="1 2">
    <name type="scientific">Planomonospora parontospora</name>
    <dbReference type="NCBI Taxonomy" id="58119"/>
    <lineage>
        <taxon>Bacteria</taxon>
        <taxon>Bacillati</taxon>
        <taxon>Actinomycetota</taxon>
        <taxon>Actinomycetes</taxon>
        <taxon>Streptosporangiales</taxon>
        <taxon>Streptosporangiaceae</taxon>
        <taxon>Planomonospora</taxon>
    </lineage>
</organism>
<protein>
    <recommendedName>
        <fullName evidence="3">YbaB/EbfC DNA-binding family protein</fullName>
    </recommendedName>
</protein>
<accession>A0AA37F507</accession>
<dbReference type="Proteomes" id="UP000627984">
    <property type="component" value="Unassembled WGS sequence"/>
</dbReference>
<gene>
    <name evidence="1" type="ORF">GCM10010126_31250</name>
</gene>
<comment type="caution">
    <text evidence="1">The sequence shown here is derived from an EMBL/GenBank/DDBJ whole genome shotgun (WGS) entry which is preliminary data.</text>
</comment>
<dbReference type="AlphaFoldDB" id="A0AA37F507"/>
<reference evidence="1" key="1">
    <citation type="journal article" date="2014" name="Int. J. Syst. Evol. Microbiol.">
        <title>Complete genome sequence of Corynebacterium casei LMG S-19264T (=DSM 44701T), isolated from a smear-ripened cheese.</title>
        <authorList>
            <consortium name="US DOE Joint Genome Institute (JGI-PGF)"/>
            <person name="Walter F."/>
            <person name="Albersmeier A."/>
            <person name="Kalinowski J."/>
            <person name="Ruckert C."/>
        </authorList>
    </citation>
    <scope>NUCLEOTIDE SEQUENCE</scope>
    <source>
        <strain evidence="1">JCM 3093</strain>
    </source>
</reference>
<dbReference type="EMBL" id="BMQD01000009">
    <property type="protein sequence ID" value="GGK69591.1"/>
    <property type="molecule type" value="Genomic_DNA"/>
</dbReference>
<sequence>MAGGEGLGVEGLDRVIEQARQALVSAQEPGDGSADSASGRLGMALQGEGVAAQGRVRATVAPGGRLSSLTVDPRLMRAGSEEMCAEIVKAVNAAVDDLRVKVTEQAGASPDVEELSSTLLTLQQESVRQMEQFTQAINDVVLRFERRA</sequence>
<evidence type="ECO:0008006" key="3">
    <source>
        <dbReference type="Google" id="ProtNLM"/>
    </source>
</evidence>
<evidence type="ECO:0000313" key="1">
    <source>
        <dbReference type="EMBL" id="GGK69591.1"/>
    </source>
</evidence>
<dbReference type="RefSeq" id="WP_204054447.1">
    <property type="nucleotide sequence ID" value="NZ_BMQD01000009.1"/>
</dbReference>
<dbReference type="SUPFAM" id="SSF82607">
    <property type="entry name" value="YbaB-like"/>
    <property type="match status" value="1"/>
</dbReference>
<name>A0AA37F507_9ACTN</name>
<dbReference type="InterPro" id="IPR004401">
    <property type="entry name" value="YbaB/EbfC"/>
</dbReference>
<dbReference type="Gene3D" id="3.30.1310.10">
    <property type="entry name" value="Nucleoid-associated protein YbaB-like domain"/>
    <property type="match status" value="1"/>
</dbReference>
<dbReference type="Pfam" id="PF02575">
    <property type="entry name" value="YbaB_DNA_bd"/>
    <property type="match status" value="1"/>
</dbReference>
<dbReference type="GO" id="GO:0003677">
    <property type="term" value="F:DNA binding"/>
    <property type="evidence" value="ECO:0007669"/>
    <property type="project" value="InterPro"/>
</dbReference>
<evidence type="ECO:0000313" key="2">
    <source>
        <dbReference type="Proteomes" id="UP000627984"/>
    </source>
</evidence>
<proteinExistence type="predicted"/>
<reference evidence="1" key="2">
    <citation type="submission" date="2022-09" db="EMBL/GenBank/DDBJ databases">
        <authorList>
            <person name="Sun Q."/>
            <person name="Ohkuma M."/>
        </authorList>
    </citation>
    <scope>NUCLEOTIDE SEQUENCE</scope>
    <source>
        <strain evidence="1">JCM 3093</strain>
    </source>
</reference>
<dbReference type="InterPro" id="IPR036894">
    <property type="entry name" value="YbaB-like_sf"/>
</dbReference>